<dbReference type="STRING" id="537013.CLOSTMETH_03544"/>
<dbReference type="AlphaFoldDB" id="C0EI49"/>
<protein>
    <submittedName>
        <fullName evidence="1">Uncharacterized protein</fullName>
    </submittedName>
</protein>
<organism evidence="1 2">
    <name type="scientific">[Clostridium] methylpentosum DSM 5476</name>
    <dbReference type="NCBI Taxonomy" id="537013"/>
    <lineage>
        <taxon>Bacteria</taxon>
        <taxon>Bacillati</taxon>
        <taxon>Bacillota</taxon>
        <taxon>Clostridia</taxon>
        <taxon>Eubacteriales</taxon>
        <taxon>Oscillospiraceae</taxon>
        <taxon>Oscillospiraceae incertae sedis</taxon>
    </lineage>
</organism>
<evidence type="ECO:0000313" key="1">
    <source>
        <dbReference type="EMBL" id="EEG28857.1"/>
    </source>
</evidence>
<dbReference type="Proteomes" id="UP000003340">
    <property type="component" value="Unassembled WGS sequence"/>
</dbReference>
<keyword evidence="2" id="KW-1185">Reference proteome</keyword>
<proteinExistence type="predicted"/>
<name>C0EI49_9FIRM</name>
<sequence>MILSFISSKYRAETGTDPPKKISMRWDRELIDKHFDHLLFVNIRLALLSFTLYSDRKSSAFNQNAELLLYILSSILPNVLE</sequence>
<dbReference type="HOGENOM" id="CLU_2567830_0_0_9"/>
<reference evidence="1 2" key="2">
    <citation type="submission" date="2009-02" db="EMBL/GenBank/DDBJ databases">
        <title>Draft genome sequence of Clostridium methylpentosum (DSM 5476).</title>
        <authorList>
            <person name="Sudarsanam P."/>
            <person name="Ley R."/>
            <person name="Guruge J."/>
            <person name="Turnbaugh P.J."/>
            <person name="Mahowald M."/>
            <person name="Liep D."/>
            <person name="Gordon J."/>
        </authorList>
    </citation>
    <scope>NUCLEOTIDE SEQUENCE [LARGE SCALE GENOMIC DNA]</scope>
    <source>
        <strain evidence="1 2">DSM 5476</strain>
    </source>
</reference>
<evidence type="ECO:0000313" key="2">
    <source>
        <dbReference type="Proteomes" id="UP000003340"/>
    </source>
</evidence>
<accession>C0EI49</accession>
<comment type="caution">
    <text evidence="1">The sequence shown here is derived from an EMBL/GenBank/DDBJ whole genome shotgun (WGS) entry which is preliminary data.</text>
</comment>
<reference evidence="1 2" key="1">
    <citation type="submission" date="2009-01" db="EMBL/GenBank/DDBJ databases">
        <authorList>
            <person name="Fulton L."/>
            <person name="Clifton S."/>
            <person name="Fulton B."/>
            <person name="Xu J."/>
            <person name="Minx P."/>
            <person name="Pepin K.H."/>
            <person name="Johnson M."/>
            <person name="Bhonagiri V."/>
            <person name="Nash W.E."/>
            <person name="Mardis E.R."/>
            <person name="Wilson R.K."/>
        </authorList>
    </citation>
    <scope>NUCLEOTIDE SEQUENCE [LARGE SCALE GENOMIC DNA]</scope>
    <source>
        <strain evidence="1 2">DSM 5476</strain>
    </source>
</reference>
<dbReference type="EMBL" id="ACEC01000124">
    <property type="protein sequence ID" value="EEG28857.1"/>
    <property type="molecule type" value="Genomic_DNA"/>
</dbReference>
<gene>
    <name evidence="1" type="ORF">CLOSTMETH_03544</name>
</gene>